<dbReference type="GeneID" id="119727295"/>
<dbReference type="InterPro" id="IPR052347">
    <property type="entry name" value="Isochorismatase_Nicotinamidase"/>
</dbReference>
<reference evidence="9" key="1">
    <citation type="submission" date="2022-11" db="UniProtKB">
        <authorList>
            <consortium name="EnsemblMetazoa"/>
        </authorList>
    </citation>
    <scope>IDENTIFICATION</scope>
</reference>
<dbReference type="GO" id="GO:0008936">
    <property type="term" value="F:nicotinamidase activity"/>
    <property type="evidence" value="ECO:0007669"/>
    <property type="project" value="UniProtKB-EC"/>
</dbReference>
<keyword evidence="2" id="KW-0662">Pyridine nucleotide biosynthesis</keyword>
<evidence type="ECO:0000256" key="2">
    <source>
        <dbReference type="ARBA" id="ARBA00022642"/>
    </source>
</evidence>
<dbReference type="PANTHER" id="PTHR11080">
    <property type="entry name" value="PYRAZINAMIDASE/NICOTINAMIDASE"/>
    <property type="match status" value="1"/>
</dbReference>
<dbReference type="Proteomes" id="UP000887568">
    <property type="component" value="Unplaced"/>
</dbReference>
<dbReference type="Gene3D" id="3.40.50.850">
    <property type="entry name" value="Isochorismatase-like"/>
    <property type="match status" value="1"/>
</dbReference>
<comment type="similarity">
    <text evidence="1">Belongs to the isochorismatase family.</text>
</comment>
<evidence type="ECO:0000256" key="1">
    <source>
        <dbReference type="ARBA" id="ARBA00006336"/>
    </source>
</evidence>
<dbReference type="AlphaFoldDB" id="A0A913ZU12"/>
<name>A0A913ZU12_PATMI</name>
<dbReference type="InterPro" id="IPR000868">
    <property type="entry name" value="Isochorismatase-like_dom"/>
</dbReference>
<evidence type="ECO:0000313" key="9">
    <source>
        <dbReference type="EnsemblMetazoa" id="XP_038055077.1"/>
    </source>
</evidence>
<proteinExistence type="inferred from homology"/>
<sequence length="89" mass="9642">MADLTKRDITDVYVCGLAYDFCVGQTATDAQSLGYRTMLIEDAVRGADIERIAGMRQALLQAGCILGQAHEEWLPRCLVSGPGIHSGAW</sequence>
<dbReference type="RefSeq" id="XP_038055077.1">
    <property type="nucleotide sequence ID" value="XM_038199149.1"/>
</dbReference>
<dbReference type="GO" id="GO:0046872">
    <property type="term" value="F:metal ion binding"/>
    <property type="evidence" value="ECO:0007669"/>
    <property type="project" value="UniProtKB-KW"/>
</dbReference>
<evidence type="ECO:0000256" key="4">
    <source>
        <dbReference type="ARBA" id="ARBA00022801"/>
    </source>
</evidence>
<evidence type="ECO:0000313" key="10">
    <source>
        <dbReference type="Proteomes" id="UP000887568"/>
    </source>
</evidence>
<evidence type="ECO:0000259" key="8">
    <source>
        <dbReference type="Pfam" id="PF00857"/>
    </source>
</evidence>
<organism evidence="9 10">
    <name type="scientific">Patiria miniata</name>
    <name type="common">Bat star</name>
    <name type="synonym">Asterina miniata</name>
    <dbReference type="NCBI Taxonomy" id="46514"/>
    <lineage>
        <taxon>Eukaryota</taxon>
        <taxon>Metazoa</taxon>
        <taxon>Echinodermata</taxon>
        <taxon>Eleutherozoa</taxon>
        <taxon>Asterozoa</taxon>
        <taxon>Asteroidea</taxon>
        <taxon>Valvatacea</taxon>
        <taxon>Valvatida</taxon>
        <taxon>Asterinidae</taxon>
        <taxon>Patiria</taxon>
    </lineage>
</organism>
<dbReference type="InterPro" id="IPR036380">
    <property type="entry name" value="Isochorismatase-like_sf"/>
</dbReference>
<dbReference type="PANTHER" id="PTHR11080:SF2">
    <property type="entry name" value="LD05707P"/>
    <property type="match status" value="1"/>
</dbReference>
<dbReference type="GO" id="GO:0019363">
    <property type="term" value="P:pyridine nucleotide biosynthetic process"/>
    <property type="evidence" value="ECO:0007669"/>
    <property type="project" value="UniProtKB-KW"/>
</dbReference>
<protein>
    <recommendedName>
        <fullName evidence="6">nicotinamidase</fullName>
        <ecNumber evidence="6">3.5.1.19</ecNumber>
    </recommendedName>
    <alternativeName>
        <fullName evidence="7">Nicotinamide deamidase</fullName>
    </alternativeName>
</protein>
<dbReference type="SUPFAM" id="SSF52499">
    <property type="entry name" value="Isochorismatase-like hydrolases"/>
    <property type="match status" value="1"/>
</dbReference>
<evidence type="ECO:0000256" key="5">
    <source>
        <dbReference type="ARBA" id="ARBA00037900"/>
    </source>
</evidence>
<keyword evidence="10" id="KW-1185">Reference proteome</keyword>
<evidence type="ECO:0000256" key="6">
    <source>
        <dbReference type="ARBA" id="ARBA00039017"/>
    </source>
</evidence>
<accession>A0A913ZU12</accession>
<dbReference type="OrthoDB" id="167809at2759"/>
<dbReference type="EC" id="3.5.1.19" evidence="6"/>
<keyword evidence="4" id="KW-0378">Hydrolase</keyword>
<evidence type="ECO:0000256" key="3">
    <source>
        <dbReference type="ARBA" id="ARBA00022723"/>
    </source>
</evidence>
<evidence type="ECO:0000256" key="7">
    <source>
        <dbReference type="ARBA" id="ARBA00043224"/>
    </source>
</evidence>
<comment type="pathway">
    <text evidence="5">Cofactor biosynthesis; nicotinate biosynthesis; nicotinate from nicotinamide: step 1/1.</text>
</comment>
<feature type="domain" description="Isochorismatase-like" evidence="8">
    <location>
        <begin position="4"/>
        <end position="50"/>
    </location>
</feature>
<keyword evidence="3" id="KW-0479">Metal-binding</keyword>
<dbReference type="Pfam" id="PF00857">
    <property type="entry name" value="Isochorismatase"/>
    <property type="match status" value="1"/>
</dbReference>
<dbReference type="EnsemblMetazoa" id="XM_038199149.1">
    <property type="protein sequence ID" value="XP_038055077.1"/>
    <property type="gene ID" value="LOC119727295"/>
</dbReference>